<evidence type="ECO:0000313" key="4">
    <source>
        <dbReference type="Proteomes" id="UP000007703"/>
    </source>
</evidence>
<evidence type="ECO:0000256" key="1">
    <source>
        <dbReference type="SAM" id="MobiDB-lite"/>
    </source>
</evidence>
<dbReference type="Proteomes" id="UP000007703">
    <property type="component" value="Unassembled WGS sequence"/>
</dbReference>
<dbReference type="VEuPathDB" id="FungiDB:CLUG_01986"/>
<dbReference type="InParanoid" id="C4Y1A4"/>
<organism evidence="3 4">
    <name type="scientific">Clavispora lusitaniae (strain ATCC 42720)</name>
    <name type="common">Yeast</name>
    <name type="synonym">Candida lusitaniae</name>
    <dbReference type="NCBI Taxonomy" id="306902"/>
    <lineage>
        <taxon>Eukaryota</taxon>
        <taxon>Fungi</taxon>
        <taxon>Dikarya</taxon>
        <taxon>Ascomycota</taxon>
        <taxon>Saccharomycotina</taxon>
        <taxon>Pichiomycetes</taxon>
        <taxon>Metschnikowiaceae</taxon>
        <taxon>Clavispora</taxon>
    </lineage>
</organism>
<keyword evidence="2" id="KW-1133">Transmembrane helix</keyword>
<dbReference type="HOGENOM" id="CLU_702080_0_0_1"/>
<feature type="transmembrane region" description="Helical" evidence="2">
    <location>
        <begin position="281"/>
        <end position="302"/>
    </location>
</feature>
<proteinExistence type="predicted"/>
<dbReference type="AlphaFoldDB" id="C4Y1A4"/>
<keyword evidence="2" id="KW-0472">Membrane</keyword>
<name>C4Y1A4_CLAL4</name>
<feature type="region of interest" description="Disordered" evidence="1">
    <location>
        <begin position="168"/>
        <end position="220"/>
    </location>
</feature>
<dbReference type="EMBL" id="CH408077">
    <property type="protein sequence ID" value="EEQ37863.1"/>
    <property type="molecule type" value="Genomic_DNA"/>
</dbReference>
<feature type="compositionally biased region" description="Low complexity" evidence="1">
    <location>
        <begin position="173"/>
        <end position="185"/>
    </location>
</feature>
<evidence type="ECO:0000313" key="3">
    <source>
        <dbReference type="EMBL" id="EEQ37863.1"/>
    </source>
</evidence>
<gene>
    <name evidence="3" type="ORF">CLUG_01986</name>
</gene>
<evidence type="ECO:0000256" key="2">
    <source>
        <dbReference type="SAM" id="Phobius"/>
    </source>
</evidence>
<keyword evidence="2" id="KW-0812">Transmembrane</keyword>
<protein>
    <submittedName>
        <fullName evidence="3">Uncharacterized protein</fullName>
    </submittedName>
</protein>
<sequence length="393" mass="41847">MQVRDTLVGTSRKNLEQVELTATSVPTRARSVTVLQGSWDLSVQHPDSWHVTVEAGGRGRRHLELENKKLLLTVPSVVSRNTLSVETTVGLFAAVTTLETRHHHKLGVGVDGDFAQSNRRRRGTGVVGVGVRERVTKGRRPHTGARTTVVVQESTVVGRAWGVVGDSGPVTWRSRTGVRAGRSSSRGGGRSWRARRGSTGRSSSRGWSARRGSGSRRSWRVGNVRRRARARAWGSNRTGTVFRHNSRSAGCSNSSSGGDGLAISVDVNSSSDHGSSSLNMLVVYVSGGGALFGVVSLGVAGARVVDTKSQQLQGTSEMERQLLVKRRQGAGEGLGLRRTLAGGLVHGGDSVVRARKTDVFVDDFRHLVTVVVAANVVAVLGIGAGHQGGRNRQ</sequence>
<feature type="transmembrane region" description="Helical" evidence="2">
    <location>
        <begin position="364"/>
        <end position="384"/>
    </location>
</feature>
<accession>C4Y1A4</accession>
<dbReference type="KEGG" id="clu:CLUG_01986"/>
<reference evidence="3 4" key="1">
    <citation type="journal article" date="2009" name="Nature">
        <title>Evolution of pathogenicity and sexual reproduction in eight Candida genomes.</title>
        <authorList>
            <person name="Butler G."/>
            <person name="Rasmussen M.D."/>
            <person name="Lin M.F."/>
            <person name="Santos M.A."/>
            <person name="Sakthikumar S."/>
            <person name="Munro C.A."/>
            <person name="Rheinbay E."/>
            <person name="Grabherr M."/>
            <person name="Forche A."/>
            <person name="Reedy J.L."/>
            <person name="Agrafioti I."/>
            <person name="Arnaud M.B."/>
            <person name="Bates S."/>
            <person name="Brown A.J."/>
            <person name="Brunke S."/>
            <person name="Costanzo M.C."/>
            <person name="Fitzpatrick D.A."/>
            <person name="de Groot P.W."/>
            <person name="Harris D."/>
            <person name="Hoyer L.L."/>
            <person name="Hube B."/>
            <person name="Klis F.M."/>
            <person name="Kodira C."/>
            <person name="Lennard N."/>
            <person name="Logue M.E."/>
            <person name="Martin R."/>
            <person name="Neiman A.M."/>
            <person name="Nikolaou E."/>
            <person name="Quail M.A."/>
            <person name="Quinn J."/>
            <person name="Santos M.C."/>
            <person name="Schmitzberger F.F."/>
            <person name="Sherlock G."/>
            <person name="Shah P."/>
            <person name="Silverstein K.A."/>
            <person name="Skrzypek M.S."/>
            <person name="Soll D."/>
            <person name="Staggs R."/>
            <person name="Stansfield I."/>
            <person name="Stumpf M.P."/>
            <person name="Sudbery P.E."/>
            <person name="Srikantha T."/>
            <person name="Zeng Q."/>
            <person name="Berman J."/>
            <person name="Berriman M."/>
            <person name="Heitman J."/>
            <person name="Gow N.A."/>
            <person name="Lorenz M.C."/>
            <person name="Birren B.W."/>
            <person name="Kellis M."/>
            <person name="Cuomo C.A."/>
        </authorList>
    </citation>
    <scope>NUCLEOTIDE SEQUENCE [LARGE SCALE GENOMIC DNA]</scope>
    <source>
        <strain evidence="3 4">ATCC 42720</strain>
    </source>
</reference>
<feature type="compositionally biased region" description="Low complexity" evidence="1">
    <location>
        <begin position="199"/>
        <end position="212"/>
    </location>
</feature>